<dbReference type="PaxDb" id="190192-MK1247"/>
<sequence length="79" mass="8012">MGGAVKTLLEVPEGRTVRVVDVAAGKGAAAMLYELGIRPGARVEVVKSGPGPVIVRVGGAKYSLGRGLAAKVIVEEEQG</sequence>
<dbReference type="GO" id="GO:0046914">
    <property type="term" value="F:transition metal ion binding"/>
    <property type="evidence" value="ECO:0007669"/>
    <property type="project" value="InterPro"/>
</dbReference>
<dbReference type="Pfam" id="PF04023">
    <property type="entry name" value="FeoA"/>
    <property type="match status" value="1"/>
</dbReference>
<dbReference type="SMART" id="SM00899">
    <property type="entry name" value="FeoA"/>
    <property type="match status" value="1"/>
</dbReference>
<evidence type="ECO:0000313" key="4">
    <source>
        <dbReference type="Proteomes" id="UP000001826"/>
    </source>
</evidence>
<accession>Q8TVZ1</accession>
<dbReference type="FunCoup" id="Q8TVZ1">
    <property type="interactions" value="1"/>
</dbReference>
<protein>
    <submittedName>
        <fullName evidence="3">Ferrous ion uptake system subunit</fullName>
    </submittedName>
</protein>
<feature type="domain" description="Ferrous iron transporter FeoA-like" evidence="2">
    <location>
        <begin position="6"/>
        <end position="76"/>
    </location>
</feature>
<keyword evidence="1" id="KW-0408">Iron</keyword>
<evidence type="ECO:0000259" key="2">
    <source>
        <dbReference type="SMART" id="SM00899"/>
    </source>
</evidence>
<reference evidence="3 4" key="1">
    <citation type="journal article" date="2002" name="Proc. Natl. Acad. Sci. U.S.A.">
        <title>The complete genome of hyperthermophile Methanopyrus kandleri AV19 and monophyly of archaeal methanogens.</title>
        <authorList>
            <person name="Slesarev A.I."/>
            <person name="Mezhevaya K.V."/>
            <person name="Makarova K.S."/>
            <person name="Polushin N.N."/>
            <person name="Shcherbinina O.V."/>
            <person name="Shakhova V.V."/>
            <person name="Belova G.I."/>
            <person name="Aravind L."/>
            <person name="Natale D.A."/>
            <person name="Rogozin I.B."/>
            <person name="Tatusov R.L."/>
            <person name="Wolf Y.I."/>
            <person name="Stetter K.O."/>
            <person name="Malykh A.G."/>
            <person name="Koonin E.V."/>
            <person name="Kozyavkin S.A."/>
        </authorList>
    </citation>
    <scope>NUCLEOTIDE SEQUENCE [LARGE SCALE GENOMIC DNA]</scope>
    <source>
        <strain evidence="4">AV19 / DSM 6324 / JCM 9639 / NBRC 100938</strain>
    </source>
</reference>
<dbReference type="HOGENOM" id="CLU_150646_6_3_2"/>
<proteinExistence type="predicted"/>
<dbReference type="EnsemblBacteria" id="AAM02460">
    <property type="protein sequence ID" value="AAM02460"/>
    <property type="gene ID" value="MK1247"/>
</dbReference>
<evidence type="ECO:0000313" key="3">
    <source>
        <dbReference type="EMBL" id="AAM02460.1"/>
    </source>
</evidence>
<dbReference type="Gene3D" id="2.30.30.90">
    <property type="match status" value="1"/>
</dbReference>
<dbReference type="InParanoid" id="Q8TVZ1"/>
<dbReference type="InterPro" id="IPR007167">
    <property type="entry name" value="Fe-transptr_FeoA-like"/>
</dbReference>
<dbReference type="KEGG" id="mka:MK1247"/>
<dbReference type="EMBL" id="AE009439">
    <property type="protein sequence ID" value="AAM02460.1"/>
    <property type="molecule type" value="Genomic_DNA"/>
</dbReference>
<name>Q8TVZ1_METKA</name>
<dbReference type="SUPFAM" id="SSF50037">
    <property type="entry name" value="C-terminal domain of transcriptional repressors"/>
    <property type="match status" value="1"/>
</dbReference>
<evidence type="ECO:0000256" key="1">
    <source>
        <dbReference type="ARBA" id="ARBA00023004"/>
    </source>
</evidence>
<dbReference type="PANTHER" id="PTHR43151">
    <property type="entry name" value="FEOA FAMILY PROTEIN"/>
    <property type="match status" value="1"/>
</dbReference>
<gene>
    <name evidence="3" type="primary">feoA</name>
    <name evidence="3" type="ordered locus">MK1247</name>
</gene>
<dbReference type="InterPro" id="IPR038157">
    <property type="entry name" value="FeoA_core_dom"/>
</dbReference>
<organism evidence="3 4">
    <name type="scientific">Methanopyrus kandleri (strain AV19 / DSM 6324 / JCM 9639 / NBRC 100938)</name>
    <dbReference type="NCBI Taxonomy" id="190192"/>
    <lineage>
        <taxon>Archaea</taxon>
        <taxon>Methanobacteriati</taxon>
        <taxon>Methanobacteriota</taxon>
        <taxon>Methanomada group</taxon>
        <taxon>Methanopyri</taxon>
        <taxon>Methanopyrales</taxon>
        <taxon>Methanopyraceae</taxon>
        <taxon>Methanopyrus</taxon>
    </lineage>
</organism>
<dbReference type="InterPro" id="IPR008988">
    <property type="entry name" value="Transcriptional_repressor_C"/>
</dbReference>
<dbReference type="InterPro" id="IPR053184">
    <property type="entry name" value="FeoA-like"/>
</dbReference>
<dbReference type="STRING" id="190192.MK1247"/>
<dbReference type="AlphaFoldDB" id="Q8TVZ1"/>
<dbReference type="PANTHER" id="PTHR43151:SF1">
    <property type="entry name" value="SSR2333 PROTEIN"/>
    <property type="match status" value="1"/>
</dbReference>
<dbReference type="Proteomes" id="UP000001826">
    <property type="component" value="Chromosome"/>
</dbReference>
<keyword evidence="4" id="KW-1185">Reference proteome</keyword>